<dbReference type="Pfam" id="PF03054">
    <property type="entry name" value="tRNA_Me_trans"/>
    <property type="match status" value="2"/>
</dbReference>
<name>A0A7S2YCD8_9STRA</name>
<reference evidence="2" key="1">
    <citation type="submission" date="2021-01" db="EMBL/GenBank/DDBJ databases">
        <authorList>
            <person name="Corre E."/>
            <person name="Pelletier E."/>
            <person name="Niang G."/>
            <person name="Scheremetjew M."/>
            <person name="Finn R."/>
            <person name="Kale V."/>
            <person name="Holt S."/>
            <person name="Cochrane G."/>
            <person name="Meng A."/>
            <person name="Brown T."/>
            <person name="Cohen L."/>
        </authorList>
    </citation>
    <scope>NUCLEOTIDE SEQUENCE</scope>
    <source>
        <strain evidence="2">CCMP125</strain>
    </source>
</reference>
<evidence type="ECO:0000259" key="1">
    <source>
        <dbReference type="Pfam" id="PF20258"/>
    </source>
</evidence>
<sequence length="409" mass="45705">MIQNGNMGNPDINCNVHVKFGALRENVLQRYGPETWLATGHYARLWHPQLNDKSRPTTTESLPPVTLQNYSSLIEQNLSLEDDDWLWRFHSRCQSGDTLTPWLLGAADLTKDQSYFLAGCKGSQLRQVLFPLGDLYKKSPPRTSTQQNLDQADQDTAAAPIEREDAAKTVREIAAELNLPTANKRESMGICFIGKRKSWKQFVQDYVPRAERKVDFVDIDSGKVLAQSDEPSHPAFYTAGQGARLSGTPEKYFVVGPVSSPPSVLLASSSTRITSNDSVMPQSKEERNNVVWICAGTQHPALFAKHFTVHSFNWILETVPEPLLKLGGVLRCQCRIRHLQRLANCEVVRTENSEGRDGHYTIHLEEPMRGIMPGQMLVLYAANGLVCLGGGPITSRGPSLWEQNKMHKV</sequence>
<dbReference type="Pfam" id="PF20258">
    <property type="entry name" value="tRNA_Me_trans_C"/>
    <property type="match status" value="1"/>
</dbReference>
<dbReference type="AlphaFoldDB" id="A0A7S2YCD8"/>
<feature type="domain" description="tRNA-specific 2-thiouridylase MnmA-like C-terminal" evidence="1">
    <location>
        <begin position="305"/>
        <end position="393"/>
    </location>
</feature>
<dbReference type="GO" id="GO:0002143">
    <property type="term" value="P:tRNA wobble position uridine thiolation"/>
    <property type="evidence" value="ECO:0007669"/>
    <property type="project" value="TreeGrafter"/>
</dbReference>
<organism evidence="2">
    <name type="scientific">Entomoneis paludosa</name>
    <dbReference type="NCBI Taxonomy" id="265537"/>
    <lineage>
        <taxon>Eukaryota</taxon>
        <taxon>Sar</taxon>
        <taxon>Stramenopiles</taxon>
        <taxon>Ochrophyta</taxon>
        <taxon>Bacillariophyta</taxon>
        <taxon>Bacillariophyceae</taxon>
        <taxon>Bacillariophycidae</taxon>
        <taxon>Entomoneidaceae</taxon>
        <taxon>Entomoneis</taxon>
    </lineage>
</organism>
<evidence type="ECO:0000313" key="2">
    <source>
        <dbReference type="EMBL" id="CAD9967262.1"/>
    </source>
</evidence>
<dbReference type="PANTHER" id="PTHR11933">
    <property type="entry name" value="TRNA 5-METHYLAMINOMETHYL-2-THIOURIDYLATE -METHYLTRANSFERASE"/>
    <property type="match status" value="1"/>
</dbReference>
<accession>A0A7S2YCD8</accession>
<dbReference type="InterPro" id="IPR014729">
    <property type="entry name" value="Rossmann-like_a/b/a_fold"/>
</dbReference>
<dbReference type="InterPro" id="IPR046885">
    <property type="entry name" value="MnmA-like_C"/>
</dbReference>
<proteinExistence type="predicted"/>
<dbReference type="PANTHER" id="PTHR11933:SF5">
    <property type="entry name" value="MITOCHONDRIAL TRNA-SPECIFIC 2-THIOURIDYLASE 1"/>
    <property type="match status" value="1"/>
</dbReference>
<dbReference type="SUPFAM" id="SSF52402">
    <property type="entry name" value="Adenine nucleotide alpha hydrolases-like"/>
    <property type="match status" value="1"/>
</dbReference>
<dbReference type="EMBL" id="HBHT01018954">
    <property type="protein sequence ID" value="CAD9967262.1"/>
    <property type="molecule type" value="Transcribed_RNA"/>
</dbReference>
<gene>
    <name evidence="2" type="ORF">APAL1065_LOCUS12711</name>
</gene>
<protein>
    <recommendedName>
        <fullName evidence="1">tRNA-specific 2-thiouridylase MnmA-like C-terminal domain-containing protein</fullName>
    </recommendedName>
</protein>
<dbReference type="Gene3D" id="3.40.50.620">
    <property type="entry name" value="HUPs"/>
    <property type="match status" value="1"/>
</dbReference>
<dbReference type="Gene3D" id="2.40.30.10">
    <property type="entry name" value="Translation factors"/>
    <property type="match status" value="1"/>
</dbReference>